<dbReference type="SUPFAM" id="SSF53474">
    <property type="entry name" value="alpha/beta-Hydrolases"/>
    <property type="match status" value="1"/>
</dbReference>
<keyword evidence="7" id="KW-0378">Hydrolase</keyword>
<evidence type="ECO:0000256" key="5">
    <source>
        <dbReference type="SAM" id="SignalP"/>
    </source>
</evidence>
<dbReference type="AlphaFoldDB" id="A0A9P7CYK2"/>
<gene>
    <name evidence="7" type="ORF">EV702DRAFT_977734</name>
</gene>
<feature type="domain" description="Fungal lipase-type" evidence="6">
    <location>
        <begin position="131"/>
        <end position="259"/>
    </location>
</feature>
<proteinExistence type="inferred from homology"/>
<evidence type="ECO:0000256" key="1">
    <source>
        <dbReference type="ARBA" id="ARBA00023157"/>
    </source>
</evidence>
<evidence type="ECO:0000313" key="7">
    <source>
        <dbReference type="EMBL" id="KAG1770869.1"/>
    </source>
</evidence>
<evidence type="ECO:0000259" key="6">
    <source>
        <dbReference type="Pfam" id="PF01764"/>
    </source>
</evidence>
<keyword evidence="8" id="KW-1185">Reference proteome</keyword>
<dbReference type="CDD" id="cd00519">
    <property type="entry name" value="Lipase_3"/>
    <property type="match status" value="1"/>
</dbReference>
<evidence type="ECO:0000256" key="3">
    <source>
        <dbReference type="ARBA" id="ARBA00047591"/>
    </source>
</evidence>
<dbReference type="InterPro" id="IPR029058">
    <property type="entry name" value="AB_hydrolase_fold"/>
</dbReference>
<accession>A0A9P7CYK2</accession>
<comment type="catalytic activity">
    <reaction evidence="4">
        <text>a monoacylglycerol + H2O = glycerol + a fatty acid + H(+)</text>
        <dbReference type="Rhea" id="RHEA:15245"/>
        <dbReference type="ChEBI" id="CHEBI:15377"/>
        <dbReference type="ChEBI" id="CHEBI:15378"/>
        <dbReference type="ChEBI" id="CHEBI:17408"/>
        <dbReference type="ChEBI" id="CHEBI:17754"/>
        <dbReference type="ChEBI" id="CHEBI:28868"/>
    </reaction>
</comment>
<evidence type="ECO:0000256" key="2">
    <source>
        <dbReference type="ARBA" id="ARBA00043996"/>
    </source>
</evidence>
<dbReference type="Pfam" id="PF01764">
    <property type="entry name" value="Lipase_3"/>
    <property type="match status" value="1"/>
</dbReference>
<dbReference type="Proteomes" id="UP000714275">
    <property type="component" value="Unassembled WGS sequence"/>
</dbReference>
<sequence length="332" mass="35819">MFFLFSASSFMLACILQVAAVSHPAPPAMHRADVSVVTQMSSIQLADLAPYSEFARAAYCSPTMVTGWRCGQACEAVPEFEVSLTGGDDNSIQYCTHFADYVGYWPTENTVVVAHEGTDPTQLLADLTDANALMERLDPMLFPGVDSSVEVHSGFANEHALTASIILKEVKSLISQYNANSVTLVGHSLGGALAELGRRLCVGCVFMALNLPSSIAIKGVTYGTPRVGNPAWATLFDSMISDFQRINNKKDIVPIVPGRFMGFSHVQGEVHIISDGYAVQCPGEYNICLFGHDRDDDATDAQCTIMSVPNIFVGDILDHLGPYQGIYMGTCI</sequence>
<evidence type="ECO:0000256" key="4">
    <source>
        <dbReference type="ARBA" id="ARBA00048461"/>
    </source>
</evidence>
<dbReference type="InterPro" id="IPR002921">
    <property type="entry name" value="Fungal_lipase-type"/>
</dbReference>
<keyword evidence="1" id="KW-1015">Disulfide bond</keyword>
<name>A0A9P7CYK2_9AGAM</name>
<feature type="chain" id="PRO_5040238807" evidence="5">
    <location>
        <begin position="21"/>
        <end position="332"/>
    </location>
</feature>
<comment type="catalytic activity">
    <reaction evidence="3">
        <text>a diacylglycerol + H2O = a monoacylglycerol + a fatty acid + H(+)</text>
        <dbReference type="Rhea" id="RHEA:32731"/>
        <dbReference type="ChEBI" id="CHEBI:15377"/>
        <dbReference type="ChEBI" id="CHEBI:15378"/>
        <dbReference type="ChEBI" id="CHEBI:17408"/>
        <dbReference type="ChEBI" id="CHEBI:18035"/>
        <dbReference type="ChEBI" id="CHEBI:28868"/>
    </reaction>
</comment>
<dbReference type="OrthoDB" id="426718at2759"/>
<dbReference type="InterPro" id="IPR051218">
    <property type="entry name" value="Sec_MonoDiacylglyc_Lipase"/>
</dbReference>
<comment type="caution">
    <text evidence="7">The sequence shown here is derived from an EMBL/GenBank/DDBJ whole genome shotgun (WGS) entry which is preliminary data.</text>
</comment>
<dbReference type="PANTHER" id="PTHR45856:SF25">
    <property type="entry name" value="FUNGAL LIPASE-LIKE DOMAIN-CONTAINING PROTEIN"/>
    <property type="match status" value="1"/>
</dbReference>
<keyword evidence="5" id="KW-0732">Signal</keyword>
<comment type="similarity">
    <text evidence="2">Belongs to the AB hydrolase superfamily. Lipase family. Class 3 subfamily.</text>
</comment>
<dbReference type="Gene3D" id="3.40.50.1820">
    <property type="entry name" value="alpha/beta hydrolase"/>
    <property type="match status" value="1"/>
</dbReference>
<protein>
    <submittedName>
        <fullName evidence="7">Alpha/Beta hydrolase protein</fullName>
    </submittedName>
</protein>
<dbReference type="GO" id="GO:0016787">
    <property type="term" value="F:hydrolase activity"/>
    <property type="evidence" value="ECO:0007669"/>
    <property type="project" value="UniProtKB-KW"/>
</dbReference>
<organism evidence="7 8">
    <name type="scientific">Suillus placidus</name>
    <dbReference type="NCBI Taxonomy" id="48579"/>
    <lineage>
        <taxon>Eukaryota</taxon>
        <taxon>Fungi</taxon>
        <taxon>Dikarya</taxon>
        <taxon>Basidiomycota</taxon>
        <taxon>Agaricomycotina</taxon>
        <taxon>Agaricomycetes</taxon>
        <taxon>Agaricomycetidae</taxon>
        <taxon>Boletales</taxon>
        <taxon>Suillineae</taxon>
        <taxon>Suillaceae</taxon>
        <taxon>Suillus</taxon>
    </lineage>
</organism>
<reference evidence="7" key="1">
    <citation type="journal article" date="2020" name="New Phytol.">
        <title>Comparative genomics reveals dynamic genome evolution in host specialist ectomycorrhizal fungi.</title>
        <authorList>
            <person name="Lofgren L.A."/>
            <person name="Nguyen N.H."/>
            <person name="Vilgalys R."/>
            <person name="Ruytinx J."/>
            <person name="Liao H.L."/>
            <person name="Branco S."/>
            <person name="Kuo A."/>
            <person name="LaButti K."/>
            <person name="Lipzen A."/>
            <person name="Andreopoulos W."/>
            <person name="Pangilinan J."/>
            <person name="Riley R."/>
            <person name="Hundley H."/>
            <person name="Na H."/>
            <person name="Barry K."/>
            <person name="Grigoriev I.V."/>
            <person name="Stajich J.E."/>
            <person name="Kennedy P.G."/>
        </authorList>
    </citation>
    <scope>NUCLEOTIDE SEQUENCE</scope>
    <source>
        <strain evidence="7">DOB743</strain>
    </source>
</reference>
<dbReference type="GO" id="GO:0006629">
    <property type="term" value="P:lipid metabolic process"/>
    <property type="evidence" value="ECO:0007669"/>
    <property type="project" value="InterPro"/>
</dbReference>
<evidence type="ECO:0000313" key="8">
    <source>
        <dbReference type="Proteomes" id="UP000714275"/>
    </source>
</evidence>
<dbReference type="EMBL" id="JABBWD010000062">
    <property type="protein sequence ID" value="KAG1770869.1"/>
    <property type="molecule type" value="Genomic_DNA"/>
</dbReference>
<feature type="signal peptide" evidence="5">
    <location>
        <begin position="1"/>
        <end position="20"/>
    </location>
</feature>
<dbReference type="PANTHER" id="PTHR45856">
    <property type="entry name" value="ALPHA/BETA-HYDROLASES SUPERFAMILY PROTEIN"/>
    <property type="match status" value="1"/>
</dbReference>